<proteinExistence type="predicted"/>
<comment type="caution">
    <text evidence="3">The sequence shown here is derived from an EMBL/GenBank/DDBJ whole genome shotgun (WGS) entry which is preliminary data.</text>
</comment>
<gene>
    <name evidence="3" type="ORF">EV421DRAFT_2013871</name>
</gene>
<dbReference type="AlphaFoldDB" id="A0AA39K9N3"/>
<protein>
    <recommendedName>
        <fullName evidence="2">Peptide N-acetyl-beta-D-glucosaminyl asparaginase amidase A N-terminal domain-containing protein</fullName>
    </recommendedName>
</protein>
<sequence length="191" mass="21687">MPPVPHQGSPTLEIQPGVSSANPNIKEGWRTHLDVIAKQRFCVGFLAESCTNPKTHLSSDRVQSHPSSKPVPALCGRMTSHWKVLLPGARRRDVHPLVAWTICLAWISPRGAWMWIYSQNEIQQGYQKAYIQIFCSGNSAEEFWYLNSTDQVGKHPFREVQVLVDVIVNEEPIAENARPSFAEQARDDEWR</sequence>
<feature type="compositionally biased region" description="Polar residues" evidence="1">
    <location>
        <begin position="8"/>
        <end position="21"/>
    </location>
</feature>
<evidence type="ECO:0000256" key="1">
    <source>
        <dbReference type="SAM" id="MobiDB-lite"/>
    </source>
</evidence>
<dbReference type="EMBL" id="JAUEPT010000001">
    <property type="protein sequence ID" value="KAK0456818.1"/>
    <property type="molecule type" value="Genomic_DNA"/>
</dbReference>
<accession>A0AA39K9N3</accession>
<keyword evidence="4" id="KW-1185">Reference proteome</keyword>
<name>A0AA39K9N3_9AGAR</name>
<dbReference type="InterPro" id="IPR056948">
    <property type="entry name" value="PNGaseA_N"/>
</dbReference>
<evidence type="ECO:0000313" key="3">
    <source>
        <dbReference type="EMBL" id="KAK0456818.1"/>
    </source>
</evidence>
<dbReference type="Pfam" id="PF12222">
    <property type="entry name" value="PNGaseA"/>
    <property type="match status" value="1"/>
</dbReference>
<organism evidence="3 4">
    <name type="scientific">Armillaria borealis</name>
    <dbReference type="NCBI Taxonomy" id="47425"/>
    <lineage>
        <taxon>Eukaryota</taxon>
        <taxon>Fungi</taxon>
        <taxon>Dikarya</taxon>
        <taxon>Basidiomycota</taxon>
        <taxon>Agaricomycotina</taxon>
        <taxon>Agaricomycetes</taxon>
        <taxon>Agaricomycetidae</taxon>
        <taxon>Agaricales</taxon>
        <taxon>Marasmiineae</taxon>
        <taxon>Physalacriaceae</taxon>
        <taxon>Armillaria</taxon>
    </lineage>
</organism>
<dbReference type="Proteomes" id="UP001175226">
    <property type="component" value="Unassembled WGS sequence"/>
</dbReference>
<evidence type="ECO:0000259" key="2">
    <source>
        <dbReference type="Pfam" id="PF12222"/>
    </source>
</evidence>
<evidence type="ECO:0000313" key="4">
    <source>
        <dbReference type="Proteomes" id="UP001175226"/>
    </source>
</evidence>
<reference evidence="3" key="1">
    <citation type="submission" date="2023-06" db="EMBL/GenBank/DDBJ databases">
        <authorList>
            <consortium name="Lawrence Berkeley National Laboratory"/>
            <person name="Ahrendt S."/>
            <person name="Sahu N."/>
            <person name="Indic B."/>
            <person name="Wong-Bajracharya J."/>
            <person name="Merenyi Z."/>
            <person name="Ke H.-M."/>
            <person name="Monk M."/>
            <person name="Kocsube S."/>
            <person name="Drula E."/>
            <person name="Lipzen A."/>
            <person name="Balint B."/>
            <person name="Henrissat B."/>
            <person name="Andreopoulos B."/>
            <person name="Martin F.M."/>
            <person name="Harder C.B."/>
            <person name="Rigling D."/>
            <person name="Ford K.L."/>
            <person name="Foster G.D."/>
            <person name="Pangilinan J."/>
            <person name="Papanicolaou A."/>
            <person name="Barry K."/>
            <person name="LaButti K."/>
            <person name="Viragh M."/>
            <person name="Koriabine M."/>
            <person name="Yan M."/>
            <person name="Riley R."/>
            <person name="Champramary S."/>
            <person name="Plett K.L."/>
            <person name="Tsai I.J."/>
            <person name="Slot J."/>
            <person name="Sipos G."/>
            <person name="Plett J."/>
            <person name="Nagy L.G."/>
            <person name="Grigoriev I.V."/>
        </authorList>
    </citation>
    <scope>NUCLEOTIDE SEQUENCE</scope>
    <source>
        <strain evidence="3">FPL87.14</strain>
    </source>
</reference>
<feature type="region of interest" description="Disordered" evidence="1">
    <location>
        <begin position="1"/>
        <end position="21"/>
    </location>
</feature>
<feature type="domain" description="Peptide N-acetyl-beta-D-glucosaminyl asparaginase amidase A N-terminal" evidence="2">
    <location>
        <begin position="120"/>
        <end position="166"/>
    </location>
</feature>